<sequence length="250" mass="28790">MAATKTSTSSQSNPFIKQLASSNRTTRDRALSSLRIYLRRPTPFTTLDLLKLWKGLFYCMFMSDKPRNQQALARDLASLVDELKSVEGKIAFIEAFWKTMAREWNAIDSLRLDKYLYLIRCFVGKGFEVCKGAKWEEEVIKQYEEVLRGEGGPLSPRDAKVPGGLRLHVLDVWVDELEKVDNKKEADVGWVMWVVRQLAKESLVKSVRERAKEAIDDERLEKGKAWKEVQEEAEEEDDEDEEGDFGGFED</sequence>
<organism evidence="6 7">
    <name type="scientific">Zasmidium cellare</name>
    <name type="common">Wine cellar mold</name>
    <name type="synonym">Racodium cellare</name>
    <dbReference type="NCBI Taxonomy" id="395010"/>
    <lineage>
        <taxon>Eukaryota</taxon>
        <taxon>Fungi</taxon>
        <taxon>Dikarya</taxon>
        <taxon>Ascomycota</taxon>
        <taxon>Pezizomycotina</taxon>
        <taxon>Dothideomycetes</taxon>
        <taxon>Dothideomycetidae</taxon>
        <taxon>Mycosphaerellales</taxon>
        <taxon>Mycosphaerellaceae</taxon>
        <taxon>Zasmidium</taxon>
    </lineage>
</organism>
<dbReference type="EMBL" id="JAXOVC010000001">
    <property type="protein sequence ID" value="KAK4506464.1"/>
    <property type="molecule type" value="Genomic_DNA"/>
</dbReference>
<feature type="compositionally biased region" description="Acidic residues" evidence="5">
    <location>
        <begin position="231"/>
        <end position="250"/>
    </location>
</feature>
<keyword evidence="4" id="KW-0539">Nucleus</keyword>
<dbReference type="InterPro" id="IPR010301">
    <property type="entry name" value="RRP1"/>
</dbReference>
<evidence type="ECO:0000256" key="3">
    <source>
        <dbReference type="ARBA" id="ARBA00022552"/>
    </source>
</evidence>
<dbReference type="Proteomes" id="UP001305779">
    <property type="component" value="Unassembled WGS sequence"/>
</dbReference>
<comment type="caution">
    <text evidence="6">The sequence shown here is derived from an EMBL/GenBank/DDBJ whole genome shotgun (WGS) entry which is preliminary data.</text>
</comment>
<feature type="region of interest" description="Disordered" evidence="5">
    <location>
        <begin position="223"/>
        <end position="250"/>
    </location>
</feature>
<evidence type="ECO:0000256" key="2">
    <source>
        <dbReference type="ARBA" id="ARBA00006374"/>
    </source>
</evidence>
<accession>A0ABR0EXT2</accession>
<proteinExistence type="inferred from homology"/>
<dbReference type="Pfam" id="PF05997">
    <property type="entry name" value="Nop52"/>
    <property type="match status" value="1"/>
</dbReference>
<evidence type="ECO:0000256" key="5">
    <source>
        <dbReference type="SAM" id="MobiDB-lite"/>
    </source>
</evidence>
<keyword evidence="3" id="KW-0698">rRNA processing</keyword>
<keyword evidence="7" id="KW-1185">Reference proteome</keyword>
<dbReference type="PANTHER" id="PTHR13026:SF0">
    <property type="entry name" value="RIBOSOMAL RNA PROCESSING 1B"/>
    <property type="match status" value="1"/>
</dbReference>
<evidence type="ECO:0000256" key="4">
    <source>
        <dbReference type="ARBA" id="ARBA00023242"/>
    </source>
</evidence>
<protein>
    <submittedName>
        <fullName evidence="6">Uncharacterized protein</fullName>
    </submittedName>
</protein>
<evidence type="ECO:0000313" key="6">
    <source>
        <dbReference type="EMBL" id="KAK4506464.1"/>
    </source>
</evidence>
<gene>
    <name evidence="6" type="ORF">PRZ48_000196</name>
</gene>
<dbReference type="PANTHER" id="PTHR13026">
    <property type="entry name" value="NNP-1 PROTEIN NOVEL NUCLEAR PROTEIN 1 NOP52"/>
    <property type="match status" value="1"/>
</dbReference>
<evidence type="ECO:0000256" key="1">
    <source>
        <dbReference type="ARBA" id="ARBA00004123"/>
    </source>
</evidence>
<comment type="similarity">
    <text evidence="2">Belongs to the RRP1 family.</text>
</comment>
<name>A0ABR0EXT2_ZASCE</name>
<reference evidence="6 7" key="1">
    <citation type="journal article" date="2023" name="G3 (Bethesda)">
        <title>A chromosome-level genome assembly of Zasmidium syzygii isolated from banana leaves.</title>
        <authorList>
            <person name="van Westerhoven A.C."/>
            <person name="Mehrabi R."/>
            <person name="Talebi R."/>
            <person name="Steentjes M.B.F."/>
            <person name="Corcolon B."/>
            <person name="Chong P.A."/>
            <person name="Kema G.H.J."/>
            <person name="Seidl M.F."/>
        </authorList>
    </citation>
    <scope>NUCLEOTIDE SEQUENCE [LARGE SCALE GENOMIC DNA]</scope>
    <source>
        <strain evidence="6 7">P124</strain>
    </source>
</reference>
<evidence type="ECO:0000313" key="7">
    <source>
        <dbReference type="Proteomes" id="UP001305779"/>
    </source>
</evidence>
<comment type="subcellular location">
    <subcellularLocation>
        <location evidence="1">Nucleus</location>
    </subcellularLocation>
</comment>